<accession>A0A7J6F6W7</accession>
<dbReference type="Proteomes" id="UP000583929">
    <property type="component" value="Unassembled WGS sequence"/>
</dbReference>
<sequence length="1051" mass="121151">MKEPPSKRPKIVRGDDDYMPGNIIEIQLHNFMTFSHLTCKPGPRLNLVIGPNGSGKSSLVCAIALGLAGDPKLLGRAKDVGSFVKRGEESGYTQITLRGSTKEERITIMRKMDTSNKSEWLLNGIVVPKKEIAEITERFNIQVSNLTQFLPQDRVCEFARLSPVNLLKETQKAVGDPQLPIWRDALIEKSQEVKTLERAIESNEKTLDQHKAYIAEQQREVERVRQREELLAKAETMKKKVPWLKYDMIKAEYLESKENEKEAKKKLDEAAKILNNLKEPIEKKKRDKDILKEKVKKIATRIDANAEKRINTLEDAESCGVKVQGSYKEMENLKRNEESRQQRILKAKEELAAAELELENMPPYEPPKAKIEEMRGQLSELRVSATEKMRQRQEKEKLLFQKRKALGENQERLKQIQGRNMKLLQALKRSGCHRIVEAYDWVQSHRQDFKKEVYGPVLLEVNVPERHHANYLEGHAPNYVWKSFITQDPHDRDLLVKSLKPFDVPTLNYVANQRFSSDPFQITDQMRALGIDSRLDQVFDAPFAVREVLVSQCHLDKSYIGSEKTDHMADEISKLGILDCWTPENHYRCTKSRYGNHVSATVDMVSQSRLFECNIDDKEIERLNAKITELEENITSLERSVRSLQSEGSLIDEEAAKLEKEREEIIRVAQLESRKRRDMQNRIEQKKRKVESIEREDDLDTLMAKLIDDCAKYNHDRFRLLMKFKDLLVESVKLKQTHAENHMAAIEFDAKIREMEINIKQNEKSAHQAAMHLEECKEAVRYCQEKLSAAKRHAESVAVLTPELGKKFLEMPTTIEELEAAIQDYISQANGIFSLNRNVLEEYEHRQRQIAALSTKLEDDKLKLQIHKEEIDQLKASDESWLPTLRNLVAQINETFGRNFKEMAVAGEVSLEEHGMDYDQFGILIKVKFRQTGELKVLSAHHQSGGERSVSTILYLVSLQDLTHCPFRVVDEINQGMDPINERKMFQQLVRAASQPNTPQCFLLTPKLLPELEYSEACSILNIMNGPWIEQPAEVWSGGECWRNVTGVKAQ</sequence>
<dbReference type="Pfam" id="PF02463">
    <property type="entry name" value="SMC_N"/>
    <property type="match status" value="1"/>
</dbReference>
<organism evidence="12 13">
    <name type="scientific">Cannabis sativa</name>
    <name type="common">Hemp</name>
    <name type="synonym">Marijuana</name>
    <dbReference type="NCBI Taxonomy" id="3483"/>
    <lineage>
        <taxon>Eukaryota</taxon>
        <taxon>Viridiplantae</taxon>
        <taxon>Streptophyta</taxon>
        <taxon>Embryophyta</taxon>
        <taxon>Tracheophyta</taxon>
        <taxon>Spermatophyta</taxon>
        <taxon>Magnoliopsida</taxon>
        <taxon>eudicotyledons</taxon>
        <taxon>Gunneridae</taxon>
        <taxon>Pentapetalae</taxon>
        <taxon>rosids</taxon>
        <taxon>fabids</taxon>
        <taxon>Rosales</taxon>
        <taxon>Cannabaceae</taxon>
        <taxon>Cannabis</taxon>
    </lineage>
</organism>
<evidence type="ECO:0000313" key="12">
    <source>
        <dbReference type="EMBL" id="KAF4365480.1"/>
    </source>
</evidence>
<feature type="coiled-coil region" evidence="10">
    <location>
        <begin position="850"/>
        <end position="877"/>
    </location>
</feature>
<keyword evidence="9" id="KW-0539">Nucleus</keyword>
<feature type="coiled-coil region" evidence="10">
    <location>
        <begin position="613"/>
        <end position="696"/>
    </location>
</feature>
<feature type="domain" description="RecF/RecN/SMC N-terminal" evidence="11">
    <location>
        <begin position="23"/>
        <end position="992"/>
    </location>
</feature>
<evidence type="ECO:0000256" key="9">
    <source>
        <dbReference type="ARBA" id="ARBA00023242"/>
    </source>
</evidence>
<dbReference type="GO" id="GO:0051276">
    <property type="term" value="P:chromosome organization"/>
    <property type="evidence" value="ECO:0007669"/>
    <property type="project" value="UniProtKB-ARBA"/>
</dbReference>
<keyword evidence="8 10" id="KW-0175">Coiled coil</keyword>
<keyword evidence="6" id="KW-0547">Nucleotide-binding</keyword>
<dbReference type="GO" id="GO:0030915">
    <property type="term" value="C:Smc5-Smc6 complex"/>
    <property type="evidence" value="ECO:0007669"/>
    <property type="project" value="TreeGrafter"/>
</dbReference>
<dbReference type="PANTHER" id="PTHR45916">
    <property type="entry name" value="STRUCTURAL MAINTENANCE OF CHROMOSOMES PROTEIN 5"/>
    <property type="match status" value="1"/>
</dbReference>
<feature type="coiled-coil region" evidence="10">
    <location>
        <begin position="186"/>
        <end position="301"/>
    </location>
</feature>
<evidence type="ECO:0000256" key="4">
    <source>
        <dbReference type="ARBA" id="ARBA00018687"/>
    </source>
</evidence>
<evidence type="ECO:0000256" key="5">
    <source>
        <dbReference type="ARBA" id="ARBA00022454"/>
    </source>
</evidence>
<dbReference type="GO" id="GO:0003697">
    <property type="term" value="F:single-stranded DNA binding"/>
    <property type="evidence" value="ECO:0007669"/>
    <property type="project" value="TreeGrafter"/>
</dbReference>
<feature type="coiled-coil region" evidence="10">
    <location>
        <begin position="330"/>
        <end position="357"/>
    </location>
</feature>
<evidence type="ECO:0000256" key="3">
    <source>
        <dbReference type="ARBA" id="ARBA00010171"/>
    </source>
</evidence>
<comment type="caution">
    <text evidence="12">The sequence shown here is derived from an EMBL/GenBank/DDBJ whole genome shotgun (WGS) entry which is preliminary data.</text>
</comment>
<keyword evidence="5" id="KW-0158">Chromosome</keyword>
<evidence type="ECO:0000256" key="1">
    <source>
        <dbReference type="ARBA" id="ARBA00004123"/>
    </source>
</evidence>
<evidence type="ECO:0000259" key="11">
    <source>
        <dbReference type="Pfam" id="PF02463"/>
    </source>
</evidence>
<evidence type="ECO:0000313" key="13">
    <source>
        <dbReference type="Proteomes" id="UP000583929"/>
    </source>
</evidence>
<proteinExistence type="inferred from homology"/>
<evidence type="ECO:0000256" key="10">
    <source>
        <dbReference type="SAM" id="Coils"/>
    </source>
</evidence>
<dbReference type="GO" id="GO:0005634">
    <property type="term" value="C:nucleus"/>
    <property type="evidence" value="ECO:0007669"/>
    <property type="project" value="UniProtKB-SubCell"/>
</dbReference>
<reference evidence="12 13" key="1">
    <citation type="journal article" date="2020" name="bioRxiv">
        <title>Sequence and annotation of 42 cannabis genomes reveals extensive copy number variation in cannabinoid synthesis and pathogen resistance genes.</title>
        <authorList>
            <person name="Mckernan K.J."/>
            <person name="Helbert Y."/>
            <person name="Kane L.T."/>
            <person name="Ebling H."/>
            <person name="Zhang L."/>
            <person name="Liu B."/>
            <person name="Eaton Z."/>
            <person name="Mclaughlin S."/>
            <person name="Kingan S."/>
            <person name="Baybayan P."/>
            <person name="Concepcion G."/>
            <person name="Jordan M."/>
            <person name="Riva A."/>
            <person name="Barbazuk W."/>
            <person name="Harkins T."/>
        </authorList>
    </citation>
    <scope>NUCLEOTIDE SEQUENCE [LARGE SCALE GENOMIC DNA]</scope>
    <source>
        <strain evidence="13">cv. Jamaican Lion 4</strain>
        <tissue evidence="12">Leaf</tissue>
    </source>
</reference>
<dbReference type="SUPFAM" id="SSF52540">
    <property type="entry name" value="P-loop containing nucleoside triphosphate hydrolases"/>
    <property type="match status" value="1"/>
</dbReference>
<dbReference type="PANTHER" id="PTHR45916:SF1">
    <property type="entry name" value="STRUCTURAL MAINTENANCE OF CHROMOSOMES PROTEIN 5"/>
    <property type="match status" value="1"/>
</dbReference>
<keyword evidence="7" id="KW-0067">ATP-binding</keyword>
<comment type="similarity">
    <text evidence="3">Belongs to the SMC family. SMC5 subfamily.</text>
</comment>
<dbReference type="InterPro" id="IPR003395">
    <property type="entry name" value="RecF/RecN/SMC_N"/>
</dbReference>
<name>A0A7J6F6W7_CANSA</name>
<keyword evidence="13" id="KW-1185">Reference proteome</keyword>
<dbReference type="AlphaFoldDB" id="A0A7J6F6W7"/>
<evidence type="ECO:0000256" key="8">
    <source>
        <dbReference type="ARBA" id="ARBA00023054"/>
    </source>
</evidence>
<dbReference type="GO" id="GO:0005524">
    <property type="term" value="F:ATP binding"/>
    <property type="evidence" value="ECO:0007669"/>
    <property type="project" value="UniProtKB-KW"/>
</dbReference>
<evidence type="ECO:0000256" key="2">
    <source>
        <dbReference type="ARBA" id="ARBA00004286"/>
    </source>
</evidence>
<comment type="subcellular location">
    <subcellularLocation>
        <location evidence="2">Chromosome</location>
    </subcellularLocation>
    <subcellularLocation>
        <location evidence="1">Nucleus</location>
    </subcellularLocation>
</comment>
<dbReference type="EMBL" id="JAATIQ010000272">
    <property type="protein sequence ID" value="KAF4365480.1"/>
    <property type="molecule type" value="Genomic_DNA"/>
</dbReference>
<dbReference type="Gene3D" id="3.40.50.300">
    <property type="entry name" value="P-loop containing nucleotide triphosphate hydrolases"/>
    <property type="match status" value="2"/>
</dbReference>
<evidence type="ECO:0000256" key="7">
    <source>
        <dbReference type="ARBA" id="ARBA00022840"/>
    </source>
</evidence>
<dbReference type="InterPro" id="IPR027417">
    <property type="entry name" value="P-loop_NTPase"/>
</dbReference>
<dbReference type="FunFam" id="3.40.50.300:FF:001301">
    <property type="entry name" value="Structural maintenance of chromosomes 5"/>
    <property type="match status" value="1"/>
</dbReference>
<evidence type="ECO:0000256" key="6">
    <source>
        <dbReference type="ARBA" id="ARBA00022741"/>
    </source>
</evidence>
<dbReference type="GO" id="GO:0000724">
    <property type="term" value="P:double-strand break repair via homologous recombination"/>
    <property type="evidence" value="ECO:0007669"/>
    <property type="project" value="TreeGrafter"/>
</dbReference>
<protein>
    <recommendedName>
        <fullName evidence="4">Structural maintenance of chromosomes protein 5</fullName>
    </recommendedName>
</protein>
<gene>
    <name evidence="12" type="ORF">G4B88_025659</name>
</gene>